<feature type="transmembrane region" description="Helical" evidence="6">
    <location>
        <begin position="178"/>
        <end position="200"/>
    </location>
</feature>
<accession>A0A5J4FWV9</accession>
<evidence type="ECO:0000313" key="8">
    <source>
        <dbReference type="Proteomes" id="UP000326994"/>
    </source>
</evidence>
<keyword evidence="8" id="KW-1185">Reference proteome</keyword>
<comment type="caution">
    <text evidence="7">The sequence shown here is derived from an EMBL/GenBank/DDBJ whole genome shotgun (WGS) entry which is preliminary data.</text>
</comment>
<evidence type="ECO:0000313" key="7">
    <source>
        <dbReference type="EMBL" id="GEQ86513.1"/>
    </source>
</evidence>
<gene>
    <name evidence="7" type="ORF">ULMS_20210</name>
</gene>
<keyword evidence="2" id="KW-1003">Cell membrane</keyword>
<reference evidence="7 8" key="1">
    <citation type="submission" date="2019-08" db="EMBL/GenBank/DDBJ databases">
        <title>Ulvibacter marinistellae sp. nov., isolated from a starfish, Patiria pectinifera.</title>
        <authorList>
            <person name="Kawano K."/>
            <person name="Ushijima N."/>
            <person name="Kihara M."/>
            <person name="Itoh H."/>
        </authorList>
    </citation>
    <scope>NUCLEOTIDE SEQUENCE [LARGE SCALE GENOMIC DNA]</scope>
    <source>
        <strain evidence="7 8">KK4</strain>
    </source>
</reference>
<dbReference type="RefSeq" id="WP_151894432.1">
    <property type="nucleotide sequence ID" value="NZ_BKCF01000003.1"/>
</dbReference>
<evidence type="ECO:0000256" key="5">
    <source>
        <dbReference type="ARBA" id="ARBA00023136"/>
    </source>
</evidence>
<proteinExistence type="predicted"/>
<dbReference type="OrthoDB" id="9797028at2"/>
<dbReference type="EMBL" id="BKCF01000003">
    <property type="protein sequence ID" value="GEQ86513.1"/>
    <property type="molecule type" value="Genomic_DNA"/>
</dbReference>
<keyword evidence="3 6" id="KW-0812">Transmembrane</keyword>
<sequence length="316" mass="34577">MKKIFKLLKDTYSHWDSIDPWATSAIIAYYALFSLPSVLMISVSVAGIFFGTEAVTGSLTKELSVLMGEGSAEAIEGMIKNAMLEDSGAITYIIGIGMLIFGATAVFFQLQKALNSIWGVRAKTESIINTMKRRVTAFGLVAAIAFLLLISLGASAVIDVFSNYLSTYYSKTSAIVVEVFNIILSQIFITALFASIFSILPDVKLKWKYTILGASVTSLMFLLGKYGIGYYFANSNPASVFGAASGVVLVLLWVYYSCLILFFGASFTVVWTNHRNIIVEPTNDATISYARELSDLKSYKAAAEMQHNQEKDKTSL</sequence>
<evidence type="ECO:0000256" key="2">
    <source>
        <dbReference type="ARBA" id="ARBA00022475"/>
    </source>
</evidence>
<dbReference type="PANTHER" id="PTHR30213">
    <property type="entry name" value="INNER MEMBRANE PROTEIN YHJD"/>
    <property type="match status" value="1"/>
</dbReference>
<dbReference type="InterPro" id="IPR017039">
    <property type="entry name" value="Virul_fac_BrkB"/>
</dbReference>
<dbReference type="GO" id="GO:0005886">
    <property type="term" value="C:plasma membrane"/>
    <property type="evidence" value="ECO:0007669"/>
    <property type="project" value="UniProtKB-SubCell"/>
</dbReference>
<evidence type="ECO:0000256" key="4">
    <source>
        <dbReference type="ARBA" id="ARBA00022989"/>
    </source>
</evidence>
<feature type="transmembrane region" description="Helical" evidence="6">
    <location>
        <begin position="253"/>
        <end position="271"/>
    </location>
</feature>
<dbReference type="PIRSF" id="PIRSF035875">
    <property type="entry name" value="RNase_BN"/>
    <property type="match status" value="1"/>
</dbReference>
<feature type="transmembrane region" description="Helical" evidence="6">
    <location>
        <begin position="21"/>
        <end position="50"/>
    </location>
</feature>
<evidence type="ECO:0000256" key="6">
    <source>
        <dbReference type="SAM" id="Phobius"/>
    </source>
</evidence>
<dbReference type="Pfam" id="PF03631">
    <property type="entry name" value="Virul_fac_BrkB"/>
    <property type="match status" value="1"/>
</dbReference>
<dbReference type="AlphaFoldDB" id="A0A5J4FWV9"/>
<protein>
    <submittedName>
        <fullName evidence="7">Uncharacterized protein</fullName>
    </submittedName>
</protein>
<comment type="subcellular location">
    <subcellularLocation>
        <location evidence="1">Cell membrane</location>
        <topology evidence="1">Multi-pass membrane protein</topology>
    </subcellularLocation>
</comment>
<evidence type="ECO:0000256" key="1">
    <source>
        <dbReference type="ARBA" id="ARBA00004651"/>
    </source>
</evidence>
<feature type="transmembrane region" description="Helical" evidence="6">
    <location>
        <begin position="89"/>
        <end position="114"/>
    </location>
</feature>
<feature type="transmembrane region" description="Helical" evidence="6">
    <location>
        <begin position="135"/>
        <end position="158"/>
    </location>
</feature>
<keyword evidence="5 6" id="KW-0472">Membrane</keyword>
<dbReference type="Proteomes" id="UP000326994">
    <property type="component" value="Unassembled WGS sequence"/>
</dbReference>
<dbReference type="PANTHER" id="PTHR30213:SF1">
    <property type="entry name" value="INNER MEMBRANE PROTEIN YHJD"/>
    <property type="match status" value="1"/>
</dbReference>
<keyword evidence="4 6" id="KW-1133">Transmembrane helix</keyword>
<organism evidence="7 8">
    <name type="scientific">Patiriisocius marinistellae</name>
    <dbReference type="NCBI Taxonomy" id="2494560"/>
    <lineage>
        <taxon>Bacteria</taxon>
        <taxon>Pseudomonadati</taxon>
        <taxon>Bacteroidota</taxon>
        <taxon>Flavobacteriia</taxon>
        <taxon>Flavobacteriales</taxon>
        <taxon>Flavobacteriaceae</taxon>
        <taxon>Patiriisocius</taxon>
    </lineage>
</organism>
<feature type="transmembrane region" description="Helical" evidence="6">
    <location>
        <begin position="212"/>
        <end position="233"/>
    </location>
</feature>
<name>A0A5J4FWV9_9FLAO</name>
<evidence type="ECO:0000256" key="3">
    <source>
        <dbReference type="ARBA" id="ARBA00022692"/>
    </source>
</evidence>